<gene>
    <name evidence="1" type="ORF">Goarm_006023</name>
</gene>
<keyword evidence="2" id="KW-1185">Reference proteome</keyword>
<comment type="caution">
    <text evidence="1">The sequence shown here is derived from an EMBL/GenBank/DDBJ whole genome shotgun (WGS) entry which is preliminary data.</text>
</comment>
<evidence type="ECO:0000313" key="1">
    <source>
        <dbReference type="EMBL" id="MBA0833591.1"/>
    </source>
</evidence>
<dbReference type="Proteomes" id="UP000593575">
    <property type="component" value="Unassembled WGS sequence"/>
</dbReference>
<accession>A0A7J9JGQ6</accession>
<organism evidence="1 2">
    <name type="scientific">Gossypium armourianum</name>
    <dbReference type="NCBI Taxonomy" id="34283"/>
    <lineage>
        <taxon>Eukaryota</taxon>
        <taxon>Viridiplantae</taxon>
        <taxon>Streptophyta</taxon>
        <taxon>Embryophyta</taxon>
        <taxon>Tracheophyta</taxon>
        <taxon>Spermatophyta</taxon>
        <taxon>Magnoliopsida</taxon>
        <taxon>eudicotyledons</taxon>
        <taxon>Gunneridae</taxon>
        <taxon>Pentapetalae</taxon>
        <taxon>rosids</taxon>
        <taxon>malvids</taxon>
        <taxon>Malvales</taxon>
        <taxon>Malvaceae</taxon>
        <taxon>Malvoideae</taxon>
        <taxon>Gossypium</taxon>
    </lineage>
</organism>
<protein>
    <submittedName>
        <fullName evidence="1">Uncharacterized protein</fullName>
    </submittedName>
</protein>
<proteinExistence type="predicted"/>
<sequence length="22" mass="2657">MVQKGGPLLLLKPLWEMLFEQW</sequence>
<reference evidence="1 2" key="1">
    <citation type="journal article" date="2019" name="Genome Biol. Evol.">
        <title>Insights into the evolution of the New World diploid cottons (Gossypium, subgenus Houzingenia) based on genome sequencing.</title>
        <authorList>
            <person name="Grover C.E."/>
            <person name="Arick M.A. 2nd"/>
            <person name="Thrash A."/>
            <person name="Conover J.L."/>
            <person name="Sanders W.S."/>
            <person name="Peterson D.G."/>
            <person name="Frelichowski J.E."/>
            <person name="Scheffler J.A."/>
            <person name="Scheffler B.E."/>
            <person name="Wendel J.F."/>
        </authorList>
    </citation>
    <scope>NUCLEOTIDE SEQUENCE [LARGE SCALE GENOMIC DNA]</scope>
    <source>
        <strain evidence="1">6</strain>
        <tissue evidence="1">Leaf</tissue>
    </source>
</reference>
<dbReference type="EMBL" id="JABFAE010000008">
    <property type="protein sequence ID" value="MBA0833591.1"/>
    <property type="molecule type" value="Genomic_DNA"/>
</dbReference>
<name>A0A7J9JGQ6_9ROSI</name>
<evidence type="ECO:0000313" key="2">
    <source>
        <dbReference type="Proteomes" id="UP000593575"/>
    </source>
</evidence>
<dbReference type="AlphaFoldDB" id="A0A7J9JGQ6"/>